<dbReference type="RefSeq" id="WP_252591427.1">
    <property type="nucleotide sequence ID" value="NZ_CP099489.1"/>
</dbReference>
<keyword evidence="11" id="KW-0413">Isomerase</keyword>
<dbReference type="InterPro" id="IPR014001">
    <property type="entry name" value="Helicase_ATP-bd"/>
</dbReference>
<keyword evidence="3 15" id="KW-0547">Nucleotide-binding</keyword>
<name>A0ABY4YPJ7_9MICO</name>
<dbReference type="SUPFAM" id="SSF50249">
    <property type="entry name" value="Nucleic acid-binding proteins"/>
    <property type="match status" value="1"/>
</dbReference>
<comment type="catalytic activity">
    <reaction evidence="14 15">
        <text>ATP + H2O = ADP + phosphate + H(+)</text>
        <dbReference type="Rhea" id="RHEA:13065"/>
        <dbReference type="ChEBI" id="CHEBI:15377"/>
        <dbReference type="ChEBI" id="CHEBI:15378"/>
        <dbReference type="ChEBI" id="CHEBI:30616"/>
        <dbReference type="ChEBI" id="CHEBI:43474"/>
        <dbReference type="ChEBI" id="CHEBI:456216"/>
        <dbReference type="EC" id="5.6.2.4"/>
    </reaction>
</comment>
<feature type="domain" description="Helicase C-terminal" evidence="17">
    <location>
        <begin position="507"/>
        <end position="662"/>
    </location>
</feature>
<dbReference type="PROSITE" id="PS51192">
    <property type="entry name" value="HELICASE_ATP_BIND_1"/>
    <property type="match status" value="1"/>
</dbReference>
<gene>
    <name evidence="18" type="primary">recG</name>
    <name evidence="18" type="ORF">NF556_13430</name>
</gene>
<dbReference type="EMBL" id="CP099489">
    <property type="protein sequence ID" value="USQ78629.1"/>
    <property type="molecule type" value="Genomic_DNA"/>
</dbReference>
<keyword evidence="4 15" id="KW-0227">DNA damage</keyword>
<comment type="function">
    <text evidence="15">Plays a critical role in recombination and DNA repair. Helps process Holliday junction intermediates to mature products by catalyzing branch migration. Has replication fork regression activity, unwinds stalled or blocked replication forks to make a HJ that can be resolved. Has a DNA unwinding activity characteristic of a DNA helicase with 3'-5' polarity.</text>
</comment>
<dbReference type="PROSITE" id="PS51194">
    <property type="entry name" value="HELICASE_CTER"/>
    <property type="match status" value="1"/>
</dbReference>
<dbReference type="InterPro" id="IPR047112">
    <property type="entry name" value="RecG/Mfd"/>
</dbReference>
<dbReference type="InterPro" id="IPR004609">
    <property type="entry name" value="ATP-dep_DNA_helicase_RecG"/>
</dbReference>
<dbReference type="GO" id="GO:0016787">
    <property type="term" value="F:hydrolase activity"/>
    <property type="evidence" value="ECO:0007669"/>
    <property type="project" value="UniProtKB-KW"/>
</dbReference>
<dbReference type="InterPro" id="IPR027417">
    <property type="entry name" value="P-loop_NTPase"/>
</dbReference>
<dbReference type="Gene3D" id="3.40.50.300">
    <property type="entry name" value="P-loop containing nucleotide triphosphate hydrolases"/>
    <property type="match status" value="2"/>
</dbReference>
<evidence type="ECO:0000256" key="8">
    <source>
        <dbReference type="ARBA" id="ARBA00023125"/>
    </source>
</evidence>
<comment type="similarity">
    <text evidence="1 15">Belongs to the helicase family. RecG subfamily.</text>
</comment>
<sequence>MAERTTLDTKLRTIVAKAATPLAKKDLVTVRDLLEFYPRTYLDPARPTDFSTLGEGEPVVVLADVQHAVTRKMRQRRGSMLIATIQDGLGNALELTFFSAWGHEKALVPGRRILVSGTVSHYGGKRQLTHPEYEVLGTGAKATSTFGEGPIPVYSQVPAMTSMKVAAAVDLVLHALAEVPDPIPVAVRAKHGLPPLSNALTMVHQPRSTQEQRKARWRMKFQEAFVLQAALAVMRQSSDAVPAVPRPAVPGALADQFRERLPFELTQGQEQVLAEITGDLERTLPMHRLLQGEVGSGKTVVALLAMLNVIDSGGQAALLAPTEVLAVQHHRSMTAMLGPLAEAGMLGGSTDGTRVALLTGSQSAAERRRNLLMAASGEAGIVVGTHALIQEHVQFAELGLVVVDEQHRFGVEQRDALRAKVDGASPHTLVMTATPIPRTVAMTVFGDMETSTMTEVPSGRQPITTHVVRGDQSTWVQRTWERVAEEVAKGGQVYVVCPRIGQDDDPDLPGGTDIGPGGPITFEGNDAEEDSAPLHGVLQVERALRELEVTADLRIGILHGRQAADDKEATMRAFGSGEIDVLVATTVIEVGVDVPNATQMVIIDADRFGISQLHQLRGRIGRGTKPGLCLLMSQAAESQSLERLDAVASTTDGFELARLDLAQRREGDVLGATQSGARSSLRLLRLTRDEDLITLAHEDAWQVVGEDPDLTNHPELRAELDRIDAERAAFLERG</sequence>
<evidence type="ECO:0000256" key="3">
    <source>
        <dbReference type="ARBA" id="ARBA00022741"/>
    </source>
</evidence>
<evidence type="ECO:0000256" key="10">
    <source>
        <dbReference type="ARBA" id="ARBA00023204"/>
    </source>
</evidence>
<comment type="catalytic activity">
    <reaction evidence="12 15">
        <text>Couples ATP hydrolysis with the unwinding of duplex DNA by translocating in the 3'-5' direction.</text>
        <dbReference type="EC" id="5.6.2.4"/>
    </reaction>
</comment>
<protein>
    <recommendedName>
        <fullName evidence="2 15">ATP-dependent DNA helicase RecG</fullName>
        <ecNumber evidence="13 15">5.6.2.4</ecNumber>
    </recommendedName>
</protein>
<evidence type="ECO:0000256" key="9">
    <source>
        <dbReference type="ARBA" id="ARBA00023172"/>
    </source>
</evidence>
<dbReference type="Pfam" id="PF00270">
    <property type="entry name" value="DEAD"/>
    <property type="match status" value="1"/>
</dbReference>
<evidence type="ECO:0000256" key="4">
    <source>
        <dbReference type="ARBA" id="ARBA00022763"/>
    </source>
</evidence>
<dbReference type="Pfam" id="PF17191">
    <property type="entry name" value="RecG_wedge"/>
    <property type="match status" value="1"/>
</dbReference>
<keyword evidence="5 15" id="KW-0378">Hydrolase</keyword>
<evidence type="ECO:0000259" key="16">
    <source>
        <dbReference type="PROSITE" id="PS51192"/>
    </source>
</evidence>
<dbReference type="SUPFAM" id="SSF52540">
    <property type="entry name" value="P-loop containing nucleoside triphosphate hydrolases"/>
    <property type="match status" value="2"/>
</dbReference>
<dbReference type="GO" id="GO:0003678">
    <property type="term" value="F:DNA helicase activity"/>
    <property type="evidence" value="ECO:0007669"/>
    <property type="project" value="UniProtKB-EC"/>
</dbReference>
<evidence type="ECO:0000256" key="7">
    <source>
        <dbReference type="ARBA" id="ARBA00022840"/>
    </source>
</evidence>
<accession>A0ABY4YPJ7</accession>
<dbReference type="Pfam" id="PF19833">
    <property type="entry name" value="RecG_dom3_C"/>
    <property type="match status" value="1"/>
</dbReference>
<keyword evidence="9 15" id="KW-0233">DNA recombination</keyword>
<dbReference type="InterPro" id="IPR012340">
    <property type="entry name" value="NA-bd_OB-fold"/>
</dbReference>
<evidence type="ECO:0000256" key="2">
    <source>
        <dbReference type="ARBA" id="ARBA00017846"/>
    </source>
</evidence>
<dbReference type="SMART" id="SM00490">
    <property type="entry name" value="HELICc"/>
    <property type="match status" value="1"/>
</dbReference>
<keyword evidence="8" id="KW-0238">DNA-binding</keyword>
<evidence type="ECO:0000256" key="15">
    <source>
        <dbReference type="RuleBase" id="RU363016"/>
    </source>
</evidence>
<organism evidence="18 19">
    <name type="scientific">Ornithinimicrobium faecis</name>
    <dbReference type="NCBI Taxonomy" id="2934158"/>
    <lineage>
        <taxon>Bacteria</taxon>
        <taxon>Bacillati</taxon>
        <taxon>Actinomycetota</taxon>
        <taxon>Actinomycetes</taxon>
        <taxon>Micrococcales</taxon>
        <taxon>Ornithinimicrobiaceae</taxon>
        <taxon>Ornithinimicrobium</taxon>
    </lineage>
</organism>
<evidence type="ECO:0000256" key="6">
    <source>
        <dbReference type="ARBA" id="ARBA00022806"/>
    </source>
</evidence>
<keyword evidence="6 15" id="KW-0347">Helicase</keyword>
<evidence type="ECO:0000256" key="5">
    <source>
        <dbReference type="ARBA" id="ARBA00022801"/>
    </source>
</evidence>
<dbReference type="Pfam" id="PF00271">
    <property type="entry name" value="Helicase_C"/>
    <property type="match status" value="1"/>
</dbReference>
<dbReference type="PANTHER" id="PTHR47964:SF1">
    <property type="entry name" value="ATP-DEPENDENT DNA HELICASE HOMOLOG RECG, CHLOROPLASTIC"/>
    <property type="match status" value="1"/>
</dbReference>
<dbReference type="PANTHER" id="PTHR47964">
    <property type="entry name" value="ATP-DEPENDENT DNA HELICASE HOMOLOG RECG, CHLOROPLASTIC"/>
    <property type="match status" value="1"/>
</dbReference>
<evidence type="ECO:0000256" key="1">
    <source>
        <dbReference type="ARBA" id="ARBA00007504"/>
    </source>
</evidence>
<dbReference type="SMART" id="SM00487">
    <property type="entry name" value="DEXDc"/>
    <property type="match status" value="1"/>
</dbReference>
<keyword evidence="7 15" id="KW-0067">ATP-binding</keyword>
<evidence type="ECO:0000259" key="17">
    <source>
        <dbReference type="PROSITE" id="PS51194"/>
    </source>
</evidence>
<keyword evidence="19" id="KW-1185">Reference proteome</keyword>
<evidence type="ECO:0000256" key="13">
    <source>
        <dbReference type="ARBA" id="ARBA00034808"/>
    </source>
</evidence>
<feature type="domain" description="Helicase ATP-binding" evidence="16">
    <location>
        <begin position="279"/>
        <end position="453"/>
    </location>
</feature>
<dbReference type="InterPro" id="IPR045562">
    <property type="entry name" value="RecG_dom3_C"/>
</dbReference>
<dbReference type="InterPro" id="IPR001650">
    <property type="entry name" value="Helicase_C-like"/>
</dbReference>
<evidence type="ECO:0000256" key="12">
    <source>
        <dbReference type="ARBA" id="ARBA00034617"/>
    </source>
</evidence>
<dbReference type="EC" id="5.6.2.4" evidence="13 15"/>
<reference evidence="18" key="1">
    <citation type="submission" date="2022-06" db="EMBL/GenBank/DDBJ databases">
        <title>Ornithinimicrobium HY1793.</title>
        <authorList>
            <person name="Huang Y."/>
        </authorList>
    </citation>
    <scope>NUCLEOTIDE SEQUENCE</scope>
    <source>
        <strain evidence="18">HY1793</strain>
    </source>
</reference>
<evidence type="ECO:0000313" key="18">
    <source>
        <dbReference type="EMBL" id="USQ78629.1"/>
    </source>
</evidence>
<evidence type="ECO:0000256" key="14">
    <source>
        <dbReference type="ARBA" id="ARBA00048988"/>
    </source>
</evidence>
<dbReference type="Proteomes" id="UP001056455">
    <property type="component" value="Chromosome"/>
</dbReference>
<dbReference type="Gene3D" id="2.40.50.140">
    <property type="entry name" value="Nucleic acid-binding proteins"/>
    <property type="match status" value="1"/>
</dbReference>
<dbReference type="InterPro" id="IPR011545">
    <property type="entry name" value="DEAD/DEAH_box_helicase_dom"/>
</dbReference>
<dbReference type="CDD" id="cd17992">
    <property type="entry name" value="DEXHc_RecG"/>
    <property type="match status" value="1"/>
</dbReference>
<evidence type="ECO:0000256" key="11">
    <source>
        <dbReference type="ARBA" id="ARBA00023235"/>
    </source>
</evidence>
<keyword evidence="10 15" id="KW-0234">DNA repair</keyword>
<dbReference type="CDD" id="cd04488">
    <property type="entry name" value="RecG_wedge_OBF"/>
    <property type="match status" value="1"/>
</dbReference>
<dbReference type="NCBIfam" id="TIGR00643">
    <property type="entry name" value="recG"/>
    <property type="match status" value="1"/>
</dbReference>
<proteinExistence type="inferred from homology"/>
<evidence type="ECO:0000313" key="19">
    <source>
        <dbReference type="Proteomes" id="UP001056455"/>
    </source>
</evidence>
<dbReference type="InterPro" id="IPR033454">
    <property type="entry name" value="RecG_wedge"/>
</dbReference>